<dbReference type="GO" id="GO:0015035">
    <property type="term" value="F:protein-disulfide reductase activity"/>
    <property type="evidence" value="ECO:0007669"/>
    <property type="project" value="InterPro"/>
</dbReference>
<accession>A0A6J7GC91</accession>
<evidence type="ECO:0000313" key="1">
    <source>
        <dbReference type="EMBL" id="CAB4904646.1"/>
    </source>
</evidence>
<proteinExistence type="predicted"/>
<sequence length="147" mass="16098">MPDPALIFYDRECRFCVWGVVGLARRARPGTLRLAAIQGPLGDEHLGHLDEETRLATWHLWDGERLYSGADVLDALGRYLDPAGMRAAVALGRAVPRPLTAFAYRQMAGHRVLISHRIPESLKQRSADALPRYAADTGAPGSGVRDA</sequence>
<name>A0A6J7GC91_9ZZZZ</name>
<dbReference type="AlphaFoldDB" id="A0A6J7GC91"/>
<dbReference type="Pfam" id="PF04134">
    <property type="entry name" value="DCC1-like"/>
    <property type="match status" value="1"/>
</dbReference>
<reference evidence="1" key="1">
    <citation type="submission" date="2020-05" db="EMBL/GenBank/DDBJ databases">
        <authorList>
            <person name="Chiriac C."/>
            <person name="Salcher M."/>
            <person name="Ghai R."/>
            <person name="Kavagutti S V."/>
        </authorList>
    </citation>
    <scope>NUCLEOTIDE SEQUENCE</scope>
</reference>
<dbReference type="InterPro" id="IPR007263">
    <property type="entry name" value="DCC1-like"/>
</dbReference>
<protein>
    <submittedName>
        <fullName evidence="1">Unannotated protein</fullName>
    </submittedName>
</protein>
<dbReference type="EMBL" id="CAFBMK010000031">
    <property type="protein sequence ID" value="CAB4904646.1"/>
    <property type="molecule type" value="Genomic_DNA"/>
</dbReference>
<gene>
    <name evidence="1" type="ORF">UFOPK3564_00797</name>
</gene>
<organism evidence="1">
    <name type="scientific">freshwater metagenome</name>
    <dbReference type="NCBI Taxonomy" id="449393"/>
    <lineage>
        <taxon>unclassified sequences</taxon>
        <taxon>metagenomes</taxon>
        <taxon>ecological metagenomes</taxon>
    </lineage>
</organism>